<dbReference type="EMBL" id="CP060828">
    <property type="protein sequence ID" value="QNP70508.1"/>
    <property type="molecule type" value="Genomic_DNA"/>
</dbReference>
<keyword evidence="2" id="KW-0489">Methyltransferase</keyword>
<sequence>MNPLLRALRRYVRHLPAGPGVPRLAGHLNEHLKNHPVTTVTRTRSGALFPVTTSDVIQRYLYLFGVWEPHLTSFVSRRLRPGDTFVDIGANIGYYTVLAAQLVGPTGRVVAVEPSPDFHQALTENARLNGCANVRTINTAVSDAPGRLTFYLEDPTNLGGTTAVRPRTVASSFTADTAPLSRLLTTDEVTAARLIKIDVEGGEAGAVRGLLPVLDQLRDDAELLVEVTPRLLAKQGQTVDEVFTPLRDHGFHPYRVTNDYDAASYPPALRRPASAARWREPVTEMTDLVFSRVDADALPS</sequence>
<evidence type="ECO:0000259" key="1">
    <source>
        <dbReference type="Pfam" id="PF05050"/>
    </source>
</evidence>
<dbReference type="KEGG" id="sroi:IAG44_14360"/>
<proteinExistence type="predicted"/>
<dbReference type="SUPFAM" id="SSF53335">
    <property type="entry name" value="S-adenosyl-L-methionine-dependent methyltransferases"/>
    <property type="match status" value="1"/>
</dbReference>
<feature type="domain" description="Methyltransferase FkbM" evidence="1">
    <location>
        <begin position="87"/>
        <end position="252"/>
    </location>
</feature>
<organism evidence="2 3">
    <name type="scientific">Streptomyces roseirectus</name>
    <dbReference type="NCBI Taxonomy" id="2768066"/>
    <lineage>
        <taxon>Bacteria</taxon>
        <taxon>Bacillati</taxon>
        <taxon>Actinomycetota</taxon>
        <taxon>Actinomycetes</taxon>
        <taxon>Kitasatosporales</taxon>
        <taxon>Streptomycetaceae</taxon>
        <taxon>Streptomyces</taxon>
    </lineage>
</organism>
<dbReference type="NCBIfam" id="TIGR01444">
    <property type="entry name" value="fkbM_fam"/>
    <property type="match status" value="1"/>
</dbReference>
<evidence type="ECO:0000313" key="2">
    <source>
        <dbReference type="EMBL" id="QNP70508.1"/>
    </source>
</evidence>
<keyword evidence="3" id="KW-1185">Reference proteome</keyword>
<dbReference type="PANTHER" id="PTHR34203">
    <property type="entry name" value="METHYLTRANSFERASE, FKBM FAMILY PROTEIN"/>
    <property type="match status" value="1"/>
</dbReference>
<dbReference type="Pfam" id="PF05050">
    <property type="entry name" value="Methyltransf_21"/>
    <property type="match status" value="1"/>
</dbReference>
<protein>
    <submittedName>
        <fullName evidence="2">FkbM family methyltransferase</fullName>
    </submittedName>
</protein>
<dbReference type="Proteomes" id="UP000516052">
    <property type="component" value="Chromosome"/>
</dbReference>
<dbReference type="AlphaFoldDB" id="A0A7H0ICJ2"/>
<dbReference type="PANTHER" id="PTHR34203:SF15">
    <property type="entry name" value="SLL1173 PROTEIN"/>
    <property type="match status" value="1"/>
</dbReference>
<dbReference type="Gene3D" id="3.40.50.150">
    <property type="entry name" value="Vaccinia Virus protein VP39"/>
    <property type="match status" value="1"/>
</dbReference>
<dbReference type="InterPro" id="IPR052514">
    <property type="entry name" value="SAM-dependent_MTase"/>
</dbReference>
<name>A0A7H0ICJ2_9ACTN</name>
<accession>A0A7H0ICJ2</accession>
<dbReference type="InterPro" id="IPR006342">
    <property type="entry name" value="FkbM_mtfrase"/>
</dbReference>
<dbReference type="GO" id="GO:0032259">
    <property type="term" value="P:methylation"/>
    <property type="evidence" value="ECO:0007669"/>
    <property type="project" value="UniProtKB-KW"/>
</dbReference>
<dbReference type="InterPro" id="IPR029063">
    <property type="entry name" value="SAM-dependent_MTases_sf"/>
</dbReference>
<reference evidence="2 3" key="1">
    <citation type="submission" date="2020-08" db="EMBL/GenBank/DDBJ databases">
        <title>A novel species.</title>
        <authorList>
            <person name="Gao J."/>
        </authorList>
    </citation>
    <scope>NUCLEOTIDE SEQUENCE [LARGE SCALE GENOMIC DNA]</scope>
    <source>
        <strain evidence="2 3">CRXT-G-22</strain>
    </source>
</reference>
<keyword evidence="2" id="KW-0808">Transferase</keyword>
<gene>
    <name evidence="2" type="ORF">IAG44_14360</name>
</gene>
<dbReference type="GO" id="GO:0008168">
    <property type="term" value="F:methyltransferase activity"/>
    <property type="evidence" value="ECO:0007669"/>
    <property type="project" value="UniProtKB-KW"/>
</dbReference>
<evidence type="ECO:0000313" key="3">
    <source>
        <dbReference type="Proteomes" id="UP000516052"/>
    </source>
</evidence>